<organism evidence="2 3">
    <name type="scientific">Aplysia californica</name>
    <name type="common">California sea hare</name>
    <dbReference type="NCBI Taxonomy" id="6500"/>
    <lineage>
        <taxon>Eukaryota</taxon>
        <taxon>Metazoa</taxon>
        <taxon>Spiralia</taxon>
        <taxon>Lophotrochozoa</taxon>
        <taxon>Mollusca</taxon>
        <taxon>Gastropoda</taxon>
        <taxon>Heterobranchia</taxon>
        <taxon>Euthyneura</taxon>
        <taxon>Tectipleura</taxon>
        <taxon>Aplysiida</taxon>
        <taxon>Aplysioidea</taxon>
        <taxon>Aplysiidae</taxon>
        <taxon>Aplysia</taxon>
    </lineage>
</organism>
<proteinExistence type="predicted"/>
<name>A0ABM0JAR2_APLCA</name>
<accession>A0ABM0JAR2</accession>
<evidence type="ECO:0000313" key="3">
    <source>
        <dbReference type="RefSeq" id="XP_005089372.1"/>
    </source>
</evidence>
<protein>
    <submittedName>
        <fullName evidence="3 4">Uncharacterized protein LOC101848327</fullName>
    </submittedName>
</protein>
<evidence type="ECO:0000313" key="2">
    <source>
        <dbReference type="Proteomes" id="UP000694888"/>
    </source>
</evidence>
<gene>
    <name evidence="3 4" type="primary">LOC101848327</name>
</gene>
<feature type="chain" id="PRO_5045021063" evidence="1">
    <location>
        <begin position="29"/>
        <end position="171"/>
    </location>
</feature>
<reference evidence="3 4" key="1">
    <citation type="submission" date="2025-05" db="UniProtKB">
        <authorList>
            <consortium name="RefSeq"/>
        </authorList>
    </citation>
    <scope>IDENTIFICATION</scope>
</reference>
<dbReference type="RefSeq" id="XP_035824663.1">
    <property type="nucleotide sequence ID" value="XM_035968770.1"/>
</dbReference>
<feature type="signal peptide" evidence="1">
    <location>
        <begin position="1"/>
        <end position="28"/>
    </location>
</feature>
<dbReference type="RefSeq" id="XP_005089372.1">
    <property type="nucleotide sequence ID" value="XM_005089315.3"/>
</dbReference>
<keyword evidence="1" id="KW-0732">Signal</keyword>
<evidence type="ECO:0000313" key="4">
    <source>
        <dbReference type="RefSeq" id="XP_035824663.1"/>
    </source>
</evidence>
<dbReference type="Proteomes" id="UP000694888">
    <property type="component" value="Unplaced"/>
</dbReference>
<sequence>MRRVCRLPYDVTEFVLMILMAGVTWSSARGTDMTLPDDFTYDMSTSDFVTSSFPPPMQADQAPEACCKGVLGYASDNESANFPCQGRPCCNSSETVAVVSIDHALGFRFQCMATSGIQPLCYEAGAEVRTSNHDPDFIPRACCPGSEFKVLINQWFAATVVKCVKKEKEKS</sequence>
<evidence type="ECO:0000256" key="1">
    <source>
        <dbReference type="SAM" id="SignalP"/>
    </source>
</evidence>
<keyword evidence="2" id="KW-1185">Reference proteome</keyword>
<dbReference type="GeneID" id="101848327"/>